<evidence type="ECO:0000313" key="7">
    <source>
        <dbReference type="EMBL" id="EAU01285.2"/>
    </source>
</evidence>
<dbReference type="GO" id="GO:0005829">
    <property type="term" value="C:cytosol"/>
    <property type="evidence" value="ECO:0007669"/>
    <property type="project" value="TreeGrafter"/>
</dbReference>
<dbReference type="Proteomes" id="UP000006380">
    <property type="component" value="Chromosome"/>
</dbReference>
<dbReference type="InterPro" id="IPR039420">
    <property type="entry name" value="WalR-like"/>
</dbReference>
<dbReference type="KEGG" id="ccv:CCV52592_0201"/>
<evidence type="ECO:0000313" key="8">
    <source>
        <dbReference type="Proteomes" id="UP000006380"/>
    </source>
</evidence>
<dbReference type="PROSITE" id="PS50110">
    <property type="entry name" value="RESPONSE_REGULATORY"/>
    <property type="match status" value="1"/>
</dbReference>
<keyword evidence="1" id="KW-0902">Two-component regulatory system</keyword>
<keyword evidence="2" id="KW-0805">Transcription regulation</keyword>
<dbReference type="GO" id="GO:0000156">
    <property type="term" value="F:phosphorelay response regulator activity"/>
    <property type="evidence" value="ECO:0007669"/>
    <property type="project" value="TreeGrafter"/>
</dbReference>
<gene>
    <name evidence="7" type="ORF">CCV52592_0201</name>
</gene>
<dbReference type="InterPro" id="IPR011006">
    <property type="entry name" value="CheY-like_superfamily"/>
</dbReference>
<protein>
    <submittedName>
        <fullName evidence="7">Receiver domain protein</fullName>
    </submittedName>
</protein>
<dbReference type="Gene3D" id="3.40.50.2300">
    <property type="match status" value="1"/>
</dbReference>
<proteinExistence type="predicted"/>
<evidence type="ECO:0000256" key="3">
    <source>
        <dbReference type="ARBA" id="ARBA00023125"/>
    </source>
</evidence>
<reference evidence="7" key="1">
    <citation type="submission" date="2016-07" db="EMBL/GenBank/DDBJ databases">
        <title>Comparative genomics of the Campylobacter concisus group.</title>
        <authorList>
            <person name="Miller W.G."/>
            <person name="Yee E."/>
            <person name="Chapman M.H."/>
            <person name="Huynh S."/>
            <person name="Bono J.L."/>
            <person name="On S.L.W."/>
            <person name="StLeger J."/>
            <person name="Foster G."/>
            <person name="Parker C.T."/>
        </authorList>
    </citation>
    <scope>NUCLEOTIDE SEQUENCE</scope>
    <source>
        <strain evidence="7">525.92</strain>
    </source>
</reference>
<organism evidence="7 8">
    <name type="scientific">Campylobacter curvus (strain 525.92)</name>
    <dbReference type="NCBI Taxonomy" id="360105"/>
    <lineage>
        <taxon>Bacteria</taxon>
        <taxon>Pseudomonadati</taxon>
        <taxon>Campylobacterota</taxon>
        <taxon>Epsilonproteobacteria</taxon>
        <taxon>Campylobacterales</taxon>
        <taxon>Campylobacteraceae</taxon>
        <taxon>Campylobacter</taxon>
    </lineage>
</organism>
<accession>A7GZI2</accession>
<dbReference type="SMART" id="SM00448">
    <property type="entry name" value="REC"/>
    <property type="match status" value="1"/>
</dbReference>
<dbReference type="PANTHER" id="PTHR48111">
    <property type="entry name" value="REGULATOR OF RPOS"/>
    <property type="match status" value="1"/>
</dbReference>
<evidence type="ECO:0000259" key="6">
    <source>
        <dbReference type="PROSITE" id="PS50110"/>
    </source>
</evidence>
<dbReference type="PANTHER" id="PTHR48111:SF22">
    <property type="entry name" value="REGULATOR OF RPOS"/>
    <property type="match status" value="1"/>
</dbReference>
<dbReference type="SUPFAM" id="SSF52172">
    <property type="entry name" value="CheY-like"/>
    <property type="match status" value="1"/>
</dbReference>
<dbReference type="AlphaFoldDB" id="A7GZI2"/>
<feature type="domain" description="Response regulatory" evidence="6">
    <location>
        <begin position="2"/>
        <end position="109"/>
    </location>
</feature>
<dbReference type="GO" id="GO:0006355">
    <property type="term" value="P:regulation of DNA-templated transcription"/>
    <property type="evidence" value="ECO:0007669"/>
    <property type="project" value="TreeGrafter"/>
</dbReference>
<name>A7GZI2_CAMC5</name>
<dbReference type="GO" id="GO:0032993">
    <property type="term" value="C:protein-DNA complex"/>
    <property type="evidence" value="ECO:0007669"/>
    <property type="project" value="TreeGrafter"/>
</dbReference>
<keyword evidence="4" id="KW-0804">Transcription</keyword>
<evidence type="ECO:0000256" key="2">
    <source>
        <dbReference type="ARBA" id="ARBA00023015"/>
    </source>
</evidence>
<dbReference type="HOGENOM" id="CLU_939035_0_0_7"/>
<dbReference type="GO" id="GO:0000976">
    <property type="term" value="F:transcription cis-regulatory region binding"/>
    <property type="evidence" value="ECO:0007669"/>
    <property type="project" value="TreeGrafter"/>
</dbReference>
<dbReference type="STRING" id="360105.CCV52592_0201"/>
<dbReference type="OrthoDB" id="5328903at2"/>
<evidence type="ECO:0000256" key="4">
    <source>
        <dbReference type="ARBA" id="ARBA00023163"/>
    </source>
</evidence>
<dbReference type="Pfam" id="PF00072">
    <property type="entry name" value="Response_reg"/>
    <property type="match status" value="1"/>
</dbReference>
<dbReference type="InterPro" id="IPR001789">
    <property type="entry name" value="Sig_transdc_resp-reg_receiver"/>
</dbReference>
<keyword evidence="3" id="KW-0238">DNA-binding</keyword>
<dbReference type="RefSeq" id="WP_011992508.1">
    <property type="nucleotide sequence ID" value="NC_009715.2"/>
</dbReference>
<dbReference type="EMBL" id="CP000767">
    <property type="protein sequence ID" value="EAU01285.2"/>
    <property type="molecule type" value="Genomic_DNA"/>
</dbReference>
<evidence type="ECO:0000256" key="5">
    <source>
        <dbReference type="PROSITE-ProRule" id="PRU00169"/>
    </source>
</evidence>
<sequence>MKILIVENEIYLAGSMATKLADLGHECEIAKSAKEAFKDEEFDVVLLSTTLPGQDFYPIIEKFKSSIIILLIAYISNDTVLKPIQAGADDYIQKPFMIEELVRKMNHFEEHRRLQGMLRNYESYVDYSLRNLKIDEFEPKKVKFPLLIRTSKIAYADKFVHNYMKMTKIPFIFLPAIKLAQIEKILRQNHDDYVYISSFQLLKQDERDKILSLVYKRKVIISTSDFEQKVSFETLDISNGENLFSIDEIVTIDDYIKYVIMNYQDRFPDTELSKKLGISRKSLWEKRKKYDILKKK</sequence>
<keyword evidence="8" id="KW-1185">Reference proteome</keyword>
<evidence type="ECO:0000256" key="1">
    <source>
        <dbReference type="ARBA" id="ARBA00023012"/>
    </source>
</evidence>
<comment type="caution">
    <text evidence="5">Lacks conserved residue(s) required for the propagation of feature annotation.</text>
</comment>